<organism evidence="8 9">
    <name type="scientific">Candidatus Danuiimicrobium aquiferis</name>
    <dbReference type="NCBI Taxonomy" id="1801832"/>
    <lineage>
        <taxon>Bacteria</taxon>
        <taxon>Pseudomonadati</taxon>
        <taxon>Candidatus Omnitrophota</taxon>
        <taxon>Candidatus Danuiimicrobium</taxon>
    </lineage>
</organism>
<comment type="cofactor">
    <cofactor evidence="1">
        <name>[4Fe-4S] cluster</name>
        <dbReference type="ChEBI" id="CHEBI:49883"/>
    </cofactor>
</comment>
<dbReference type="GO" id="GO:0051539">
    <property type="term" value="F:4 iron, 4 sulfur cluster binding"/>
    <property type="evidence" value="ECO:0007669"/>
    <property type="project" value="UniProtKB-KW"/>
</dbReference>
<sequence>MSLKLTALLKSPWVFHLSTGSCNNCDIEIIDCLTPRFDIERFGMLLAGSIKHADVLLVTGSANRKCIPRIKRVYEQMPKPCFVVAIGECALSRGMFIHSYNCPVPIDHILPVDAYIPGCPPKPEAIIAGAVKLIEKVKNGTAKKAKNEK</sequence>
<evidence type="ECO:0000256" key="2">
    <source>
        <dbReference type="ARBA" id="ARBA00009173"/>
    </source>
</evidence>
<dbReference type="Gene3D" id="3.40.50.12280">
    <property type="match status" value="1"/>
</dbReference>
<evidence type="ECO:0000259" key="7">
    <source>
        <dbReference type="Pfam" id="PF01058"/>
    </source>
</evidence>
<dbReference type="InterPro" id="IPR052375">
    <property type="entry name" value="Complex_I_20kDa-like"/>
</dbReference>
<evidence type="ECO:0000256" key="5">
    <source>
        <dbReference type="ARBA" id="ARBA00023004"/>
    </source>
</evidence>
<evidence type="ECO:0000256" key="6">
    <source>
        <dbReference type="ARBA" id="ARBA00023014"/>
    </source>
</evidence>
<dbReference type="EMBL" id="MHFR01000005">
    <property type="protein sequence ID" value="OGW99484.1"/>
    <property type="molecule type" value="Genomic_DNA"/>
</dbReference>
<keyword evidence="4" id="KW-0479">Metal-binding</keyword>
<keyword evidence="6" id="KW-0411">Iron-sulfur</keyword>
<dbReference type="Pfam" id="PF01058">
    <property type="entry name" value="Oxidored_q6"/>
    <property type="match status" value="1"/>
</dbReference>
<dbReference type="SUPFAM" id="SSF56770">
    <property type="entry name" value="HydA/Nqo6-like"/>
    <property type="match status" value="1"/>
</dbReference>
<protein>
    <recommendedName>
        <fullName evidence="7">NADH:ubiquinone oxidoreductase-like 20kDa subunit domain-containing protein</fullName>
    </recommendedName>
</protein>
<accession>A0A1G1L2X3</accession>
<dbReference type="PROSITE" id="PS51257">
    <property type="entry name" value="PROKAR_LIPOPROTEIN"/>
    <property type="match status" value="1"/>
</dbReference>
<evidence type="ECO:0000313" key="8">
    <source>
        <dbReference type="EMBL" id="OGW99484.1"/>
    </source>
</evidence>
<dbReference type="NCBIfam" id="NF005012">
    <property type="entry name" value="PRK06411.1"/>
    <property type="match status" value="1"/>
</dbReference>
<proteinExistence type="inferred from homology"/>
<dbReference type="Proteomes" id="UP000178187">
    <property type="component" value="Unassembled WGS sequence"/>
</dbReference>
<keyword evidence="3" id="KW-0004">4Fe-4S</keyword>
<name>A0A1G1L2X3_9BACT</name>
<comment type="similarity">
    <text evidence="2">Belongs to the complex I 20 kDa subunit family.</text>
</comment>
<feature type="domain" description="NADH:ubiquinone oxidoreductase-like 20kDa subunit" evidence="7">
    <location>
        <begin position="22"/>
        <end position="132"/>
    </location>
</feature>
<gene>
    <name evidence="8" type="ORF">A3G33_01020</name>
</gene>
<dbReference type="InterPro" id="IPR006137">
    <property type="entry name" value="NADH_UbQ_OxRdtase-like_20kDa"/>
</dbReference>
<comment type="caution">
    <text evidence="8">The sequence shown here is derived from an EMBL/GenBank/DDBJ whole genome shotgun (WGS) entry which is preliminary data.</text>
</comment>
<keyword evidence="5" id="KW-0408">Iron</keyword>
<evidence type="ECO:0000256" key="1">
    <source>
        <dbReference type="ARBA" id="ARBA00001966"/>
    </source>
</evidence>
<dbReference type="PANTHER" id="PTHR42989">
    <property type="entry name" value="HYDROGENASE-4 COMPONENT I"/>
    <property type="match status" value="1"/>
</dbReference>
<evidence type="ECO:0000313" key="9">
    <source>
        <dbReference type="Proteomes" id="UP000178187"/>
    </source>
</evidence>
<dbReference type="PANTHER" id="PTHR42989:SF1">
    <property type="entry name" value="FORMATE HYDROGENLYASE SUBUNIT 7-RELATED"/>
    <property type="match status" value="1"/>
</dbReference>
<dbReference type="GO" id="GO:0046872">
    <property type="term" value="F:metal ion binding"/>
    <property type="evidence" value="ECO:0007669"/>
    <property type="project" value="UniProtKB-KW"/>
</dbReference>
<evidence type="ECO:0000256" key="4">
    <source>
        <dbReference type="ARBA" id="ARBA00022723"/>
    </source>
</evidence>
<reference evidence="8 9" key="1">
    <citation type="journal article" date="2016" name="Nat. Commun.">
        <title>Thousands of microbial genomes shed light on interconnected biogeochemical processes in an aquifer system.</title>
        <authorList>
            <person name="Anantharaman K."/>
            <person name="Brown C.T."/>
            <person name="Hug L.A."/>
            <person name="Sharon I."/>
            <person name="Castelle C.J."/>
            <person name="Probst A.J."/>
            <person name="Thomas B.C."/>
            <person name="Singh A."/>
            <person name="Wilkins M.J."/>
            <person name="Karaoz U."/>
            <person name="Brodie E.L."/>
            <person name="Williams K.H."/>
            <person name="Hubbard S.S."/>
            <person name="Banfield J.F."/>
        </authorList>
    </citation>
    <scope>NUCLEOTIDE SEQUENCE [LARGE SCALE GENOMIC DNA]</scope>
</reference>
<evidence type="ECO:0000256" key="3">
    <source>
        <dbReference type="ARBA" id="ARBA00022485"/>
    </source>
</evidence>
<dbReference type="AlphaFoldDB" id="A0A1G1L2X3"/>